<evidence type="ECO:0000313" key="4">
    <source>
        <dbReference type="EMBL" id="ALN79508.1"/>
    </source>
</evidence>
<dbReference type="Proteomes" id="UP000060787">
    <property type="component" value="Chromosome"/>
</dbReference>
<dbReference type="EMBL" id="CP011129">
    <property type="protein sequence ID" value="ALN79508.1"/>
    <property type="molecule type" value="Genomic_DNA"/>
</dbReference>
<organism evidence="4 5">
    <name type="scientific">Lysobacter antibioticus</name>
    <dbReference type="NCBI Taxonomy" id="84531"/>
    <lineage>
        <taxon>Bacteria</taxon>
        <taxon>Pseudomonadati</taxon>
        <taxon>Pseudomonadota</taxon>
        <taxon>Gammaproteobacteria</taxon>
        <taxon>Lysobacterales</taxon>
        <taxon>Lysobacteraceae</taxon>
        <taxon>Lysobacter</taxon>
    </lineage>
</organism>
<accession>A0A0S2F7K5</accession>
<evidence type="ECO:0000256" key="2">
    <source>
        <dbReference type="ARBA" id="ARBA00023315"/>
    </source>
</evidence>
<dbReference type="PROSITE" id="PS51186">
    <property type="entry name" value="GNAT"/>
    <property type="match status" value="1"/>
</dbReference>
<sequence length="148" mass="15928">MHVRNATPADTPALLAMGAKFYATTSYSEFAEYDWVTVSALIDLMRDGVLLVAEDDSGPVGVVGLVVAPFMFNGSRSVAYEVIWWVDPDAQGAGAGKALLAAIEPACRDRGVSAIQMVHLSNSPPQAAALYERMGYRHTESSYTKRVT</sequence>
<dbReference type="InterPro" id="IPR000182">
    <property type="entry name" value="GNAT_dom"/>
</dbReference>
<keyword evidence="2" id="KW-0012">Acyltransferase</keyword>
<evidence type="ECO:0000256" key="1">
    <source>
        <dbReference type="ARBA" id="ARBA00022679"/>
    </source>
</evidence>
<dbReference type="PANTHER" id="PTHR43877">
    <property type="entry name" value="AMINOALKYLPHOSPHONATE N-ACETYLTRANSFERASE-RELATED-RELATED"/>
    <property type="match status" value="1"/>
</dbReference>
<evidence type="ECO:0000259" key="3">
    <source>
        <dbReference type="PROSITE" id="PS51186"/>
    </source>
</evidence>
<dbReference type="InterPro" id="IPR016181">
    <property type="entry name" value="Acyl_CoA_acyltransferase"/>
</dbReference>
<dbReference type="Pfam" id="PF00583">
    <property type="entry name" value="Acetyltransf_1"/>
    <property type="match status" value="1"/>
</dbReference>
<dbReference type="AlphaFoldDB" id="A0A0S2F7K5"/>
<dbReference type="Gene3D" id="3.40.630.30">
    <property type="match status" value="1"/>
</dbReference>
<evidence type="ECO:0000313" key="5">
    <source>
        <dbReference type="Proteomes" id="UP000060787"/>
    </source>
</evidence>
<dbReference type="RefSeq" id="WP_057917091.1">
    <property type="nucleotide sequence ID" value="NZ_CP011129.1"/>
</dbReference>
<dbReference type="STRING" id="84531.LA76x_1351"/>
<dbReference type="PATRIC" id="fig|84531.8.peg.1380"/>
<reference evidence="4 5" key="1">
    <citation type="journal article" date="2015" name="BMC Genomics">
        <title>Comparative genomics and metabolic profiling of the genus Lysobacter.</title>
        <authorList>
            <person name="de Bruijn I."/>
            <person name="Cheng X."/>
            <person name="de Jager V."/>
            <person name="Exposito R.G."/>
            <person name="Watrous J."/>
            <person name="Patel N."/>
            <person name="Postma J."/>
            <person name="Dorrestein P.C."/>
            <person name="Kobayashi D."/>
            <person name="Raaijmakers J.M."/>
        </authorList>
    </citation>
    <scope>NUCLEOTIDE SEQUENCE [LARGE SCALE GENOMIC DNA]</scope>
    <source>
        <strain evidence="4 5">76</strain>
    </source>
</reference>
<dbReference type="KEGG" id="lab:LA76x_1351"/>
<name>A0A0S2F7K5_LYSAN</name>
<keyword evidence="5" id="KW-1185">Reference proteome</keyword>
<gene>
    <name evidence="4" type="ORF">LA76x_1351</name>
</gene>
<keyword evidence="1 4" id="KW-0808">Transferase</keyword>
<proteinExistence type="predicted"/>
<dbReference type="SUPFAM" id="SSF55729">
    <property type="entry name" value="Acyl-CoA N-acyltransferases (Nat)"/>
    <property type="match status" value="1"/>
</dbReference>
<dbReference type="InterPro" id="IPR050832">
    <property type="entry name" value="Bact_Acetyltransf"/>
</dbReference>
<protein>
    <submittedName>
        <fullName evidence="4">Acetyltransferase family protein</fullName>
    </submittedName>
</protein>
<feature type="domain" description="N-acetyltransferase" evidence="3">
    <location>
        <begin position="1"/>
        <end position="148"/>
    </location>
</feature>
<dbReference type="GO" id="GO:0016747">
    <property type="term" value="F:acyltransferase activity, transferring groups other than amino-acyl groups"/>
    <property type="evidence" value="ECO:0007669"/>
    <property type="project" value="InterPro"/>
</dbReference>